<dbReference type="Proteomes" id="UP000271098">
    <property type="component" value="Unassembled WGS sequence"/>
</dbReference>
<dbReference type="PANTHER" id="PTHR21301:SF10">
    <property type="entry name" value="REVERSE TRANSCRIPTASE DOMAIN-CONTAINING PROTEIN"/>
    <property type="match status" value="1"/>
</dbReference>
<dbReference type="EMBL" id="UYRT01007412">
    <property type="protein sequence ID" value="VDK42365.1"/>
    <property type="molecule type" value="Genomic_DNA"/>
</dbReference>
<dbReference type="OrthoDB" id="9978868at2759"/>
<evidence type="ECO:0000313" key="4">
    <source>
        <dbReference type="WBParaSite" id="GPUH_0000408301-mRNA-1"/>
    </source>
</evidence>
<accession>A0A183D5T5</accession>
<dbReference type="AlphaFoldDB" id="A0A183D5T5"/>
<evidence type="ECO:0000313" key="2">
    <source>
        <dbReference type="EMBL" id="VDK42365.1"/>
    </source>
</evidence>
<keyword evidence="3" id="KW-1185">Reference proteome</keyword>
<gene>
    <name evidence="2" type="ORF">GPUH_LOCUS4076</name>
</gene>
<reference evidence="2 3" key="2">
    <citation type="submission" date="2018-11" db="EMBL/GenBank/DDBJ databases">
        <authorList>
            <consortium name="Pathogen Informatics"/>
        </authorList>
    </citation>
    <scope>NUCLEOTIDE SEQUENCE [LARGE SCALE GENOMIC DNA]</scope>
</reference>
<dbReference type="PANTHER" id="PTHR21301">
    <property type="entry name" value="REVERSE TRANSCRIPTASE"/>
    <property type="match status" value="1"/>
</dbReference>
<feature type="domain" description="Reverse transcriptase" evidence="1">
    <location>
        <begin position="1"/>
        <end position="174"/>
    </location>
</feature>
<dbReference type="PROSITE" id="PS50878">
    <property type="entry name" value="RT_POL"/>
    <property type="match status" value="1"/>
</dbReference>
<evidence type="ECO:0000259" key="1">
    <source>
        <dbReference type="PROSITE" id="PS50878"/>
    </source>
</evidence>
<evidence type="ECO:0000313" key="3">
    <source>
        <dbReference type="Proteomes" id="UP000271098"/>
    </source>
</evidence>
<proteinExistence type="predicted"/>
<organism evidence="4">
    <name type="scientific">Gongylonema pulchrum</name>
    <dbReference type="NCBI Taxonomy" id="637853"/>
    <lineage>
        <taxon>Eukaryota</taxon>
        <taxon>Metazoa</taxon>
        <taxon>Ecdysozoa</taxon>
        <taxon>Nematoda</taxon>
        <taxon>Chromadorea</taxon>
        <taxon>Rhabditida</taxon>
        <taxon>Spirurina</taxon>
        <taxon>Spiruromorpha</taxon>
        <taxon>Spiruroidea</taxon>
        <taxon>Gongylonematidae</taxon>
        <taxon>Gongylonema</taxon>
    </lineage>
</organism>
<dbReference type="InterPro" id="IPR000477">
    <property type="entry name" value="RT_dom"/>
</dbReference>
<protein>
    <submittedName>
        <fullName evidence="4">Reverse transcriptase domain-containing protein</fullName>
    </submittedName>
</protein>
<sequence length="235" mass="26478">MHITTKTIRYVSHSRSFGYGTVYSSTGIGNILRTVDGEAHVRFSGYIFQQVKGIPMGSNASSDTADLTLSVLEFKFSRIPSNPPLLLCRYVDDLLVLNYPDSRSLLLYLYGQYLDIEITGSGNSVDYLDITFSLDKARIGPTLCCKCDQFTFPINKYSSLHSSVYQSVYDGTIYSQLIRYSRTESLSQGFIFSAHRLLLYYSAKGFPPDRLHRLVGAFIHKNRPHLAKYFPSTAA</sequence>
<reference evidence="4" key="1">
    <citation type="submission" date="2016-06" db="UniProtKB">
        <authorList>
            <consortium name="WormBaseParasite"/>
        </authorList>
    </citation>
    <scope>IDENTIFICATION</scope>
</reference>
<dbReference type="WBParaSite" id="GPUH_0000408301-mRNA-1">
    <property type="protein sequence ID" value="GPUH_0000408301-mRNA-1"/>
    <property type="gene ID" value="GPUH_0000408301"/>
</dbReference>
<name>A0A183D5T5_9BILA</name>